<gene>
    <name evidence="2" type="ORF">S03H2_49328</name>
</gene>
<organism evidence="2">
    <name type="scientific">marine sediment metagenome</name>
    <dbReference type="NCBI Taxonomy" id="412755"/>
    <lineage>
        <taxon>unclassified sequences</taxon>
        <taxon>metagenomes</taxon>
        <taxon>ecological metagenomes</taxon>
    </lineage>
</organism>
<dbReference type="InterPro" id="IPR006626">
    <property type="entry name" value="PbH1"/>
</dbReference>
<dbReference type="AlphaFoldDB" id="X1IZQ0"/>
<proteinExistence type="predicted"/>
<name>X1IZQ0_9ZZZZ</name>
<dbReference type="Gene3D" id="2.160.20.10">
    <property type="entry name" value="Single-stranded right-handed beta-helix, Pectin lyase-like"/>
    <property type="match status" value="1"/>
</dbReference>
<dbReference type="InterPro" id="IPR039448">
    <property type="entry name" value="Beta_helix"/>
</dbReference>
<evidence type="ECO:0000313" key="2">
    <source>
        <dbReference type="EMBL" id="GAH71554.1"/>
    </source>
</evidence>
<reference evidence="2" key="1">
    <citation type="journal article" date="2014" name="Front. Microbiol.">
        <title>High frequency of phylogenetically diverse reductive dehalogenase-homologous genes in deep subseafloor sedimentary metagenomes.</title>
        <authorList>
            <person name="Kawai M."/>
            <person name="Futagami T."/>
            <person name="Toyoda A."/>
            <person name="Takaki Y."/>
            <person name="Nishi S."/>
            <person name="Hori S."/>
            <person name="Arai W."/>
            <person name="Tsubouchi T."/>
            <person name="Morono Y."/>
            <person name="Uchiyama I."/>
            <person name="Ito T."/>
            <person name="Fujiyama A."/>
            <person name="Inagaki F."/>
            <person name="Takami H."/>
        </authorList>
    </citation>
    <scope>NUCLEOTIDE SEQUENCE</scope>
    <source>
        <strain evidence="2">Expedition CK06-06</strain>
    </source>
</reference>
<accession>X1IZQ0</accession>
<dbReference type="InterPro" id="IPR012334">
    <property type="entry name" value="Pectin_lyas_fold"/>
</dbReference>
<dbReference type="Pfam" id="PF13229">
    <property type="entry name" value="Beta_helix"/>
    <property type="match status" value="1"/>
</dbReference>
<evidence type="ECO:0000259" key="1">
    <source>
        <dbReference type="Pfam" id="PF13229"/>
    </source>
</evidence>
<feature type="domain" description="Right handed beta helix" evidence="1">
    <location>
        <begin position="121"/>
        <end position="211"/>
    </location>
</feature>
<dbReference type="InterPro" id="IPR011050">
    <property type="entry name" value="Pectin_lyase_fold/virulence"/>
</dbReference>
<dbReference type="EMBL" id="BARU01031163">
    <property type="protein sequence ID" value="GAH71554.1"/>
    <property type="molecule type" value="Genomic_DNA"/>
</dbReference>
<feature type="non-terminal residue" evidence="2">
    <location>
        <position position="1"/>
    </location>
</feature>
<comment type="caution">
    <text evidence="2">The sequence shown here is derived from an EMBL/GenBank/DDBJ whole genome shotgun (WGS) entry which is preliminary data.</text>
</comment>
<dbReference type="NCBIfam" id="TIGR03804">
    <property type="entry name" value="para_beta_helix"/>
    <property type="match status" value="1"/>
</dbReference>
<sequence>ELNITEANLISTWYNLNDGNNITINGSNGTIDQASWNHCEVGPVKVSFFVSDIAENVISQEIYLNHTDELFGDIILSRFIIDNNGGGTYTWEEATLRSWCNGSGTLVDPYIIASIEIDGQGAGNGLEIRDSDMYFRIENSSFYNAGDAGLKLVNVSNGVIYNNEIRNNDNRGLYLNQESDYNLIEQNIIRNNRFYGVYVYRYCDYNVISNN</sequence>
<dbReference type="InterPro" id="IPR022441">
    <property type="entry name" value="Para_beta_helix_rpt-2"/>
</dbReference>
<dbReference type="SMART" id="SM00710">
    <property type="entry name" value="PbH1"/>
    <property type="match status" value="4"/>
</dbReference>
<protein>
    <recommendedName>
        <fullName evidence="1">Right handed beta helix domain-containing protein</fullName>
    </recommendedName>
</protein>
<dbReference type="SUPFAM" id="SSF51126">
    <property type="entry name" value="Pectin lyase-like"/>
    <property type="match status" value="1"/>
</dbReference>